<dbReference type="GO" id="GO:0005524">
    <property type="term" value="F:ATP binding"/>
    <property type="evidence" value="ECO:0007669"/>
    <property type="project" value="UniProtKB-KW"/>
</dbReference>
<evidence type="ECO:0000313" key="6">
    <source>
        <dbReference type="Proteomes" id="UP000298127"/>
    </source>
</evidence>
<dbReference type="InterPro" id="IPR005116">
    <property type="entry name" value="Transp-assoc_OB_typ1"/>
</dbReference>
<evidence type="ECO:0000256" key="3">
    <source>
        <dbReference type="ARBA" id="ARBA00022840"/>
    </source>
</evidence>
<dbReference type="Gene3D" id="2.40.50.100">
    <property type="match status" value="1"/>
</dbReference>
<dbReference type="InterPro" id="IPR003593">
    <property type="entry name" value="AAA+_ATPase"/>
</dbReference>
<evidence type="ECO:0000313" key="5">
    <source>
        <dbReference type="EMBL" id="TFW00159.1"/>
    </source>
</evidence>
<dbReference type="GO" id="GO:0016887">
    <property type="term" value="F:ATP hydrolysis activity"/>
    <property type="evidence" value="ECO:0007669"/>
    <property type="project" value="InterPro"/>
</dbReference>
<evidence type="ECO:0000256" key="1">
    <source>
        <dbReference type="ARBA" id="ARBA00022448"/>
    </source>
</evidence>
<gene>
    <name evidence="5" type="ORF">E4M00_02940</name>
</gene>
<dbReference type="InterPro" id="IPR008995">
    <property type="entry name" value="Mo/tungstate-bd_C_term_dom"/>
</dbReference>
<dbReference type="Proteomes" id="UP000298127">
    <property type="component" value="Unassembled WGS sequence"/>
</dbReference>
<evidence type="ECO:0000259" key="4">
    <source>
        <dbReference type="PROSITE" id="PS50893"/>
    </source>
</evidence>
<keyword evidence="3 5" id="KW-0067">ATP-binding</keyword>
<accession>A0A4Y9R7W3</accession>
<feature type="domain" description="ABC transporter" evidence="4">
    <location>
        <begin position="1"/>
        <end position="245"/>
    </location>
</feature>
<reference evidence="5 6" key="1">
    <citation type="journal article" date="2018" name="J. Microbiol.">
        <title>Leifsonia flava sp. nov., a novel actinobacterium isolated from the rhizosphere of Aquilegia viridiflora.</title>
        <authorList>
            <person name="Cai Y."/>
            <person name="Tao W.Z."/>
            <person name="Ma Y.J."/>
            <person name="Cheng J."/>
            <person name="Zhang M.Y."/>
            <person name="Zhang Y.X."/>
        </authorList>
    </citation>
    <scope>NUCLEOTIDE SEQUENCE [LARGE SCALE GENOMIC DNA]</scope>
    <source>
        <strain evidence="5 6">SYP-B2174</strain>
    </source>
</reference>
<dbReference type="SUPFAM" id="SSF52540">
    <property type="entry name" value="P-loop containing nucleoside triphosphate hydrolases"/>
    <property type="match status" value="1"/>
</dbReference>
<dbReference type="InterPro" id="IPR003439">
    <property type="entry name" value="ABC_transporter-like_ATP-bd"/>
</dbReference>
<organism evidence="5 6">
    <name type="scientific">Orlajensenia leifsoniae</name>
    <dbReference type="NCBI Taxonomy" id="2561933"/>
    <lineage>
        <taxon>Bacteria</taxon>
        <taxon>Bacillati</taxon>
        <taxon>Actinomycetota</taxon>
        <taxon>Actinomycetes</taxon>
        <taxon>Micrococcales</taxon>
        <taxon>Microbacteriaceae</taxon>
        <taxon>Orlajensenia</taxon>
    </lineage>
</organism>
<dbReference type="Pfam" id="PF03459">
    <property type="entry name" value="TOBE"/>
    <property type="match status" value="1"/>
</dbReference>
<keyword evidence="1" id="KW-0813">Transport</keyword>
<sequence>MTFTFAATLAERGFDVELTIAEGETVALLGPNGAGKSTLLNLIAGLIRPDSGRAVLDDRVLFDVPADAQGARAASNAIRSRWMPPHARGVSLLAQDALLFPHLTVLDNVAFGPRSAGVHRAEADARAHGWLRRVDAAELSARKPGQLSGGQGQRIAVARALASDPGLLLLDEPLAALDVSVAPAIRRMLRDVLADRTAVIVTHDVLDAFTLADRVVVLEAGRIVDIGPTRQVLDRPSTQFAAGLAALNLLLGTASAYGIRTDAGSHVAVPVGQSLPEGARVGVAIRPALVSVSATEPFDPALNILPGVIIDLETRGDLIRVRTDHLAADVTPGVVADLDLSSGARVWLAFRPTDAVAYLL</sequence>
<dbReference type="PANTHER" id="PTHR42781">
    <property type="entry name" value="SPERMIDINE/PUTRESCINE IMPORT ATP-BINDING PROTEIN POTA"/>
    <property type="match status" value="1"/>
</dbReference>
<dbReference type="EMBL" id="SPQZ01000001">
    <property type="protein sequence ID" value="TFW00159.1"/>
    <property type="molecule type" value="Genomic_DNA"/>
</dbReference>
<comment type="caution">
    <text evidence="5">The sequence shown here is derived from an EMBL/GenBank/DDBJ whole genome shotgun (WGS) entry which is preliminary data.</text>
</comment>
<proteinExistence type="predicted"/>
<dbReference type="Gene3D" id="3.40.50.300">
    <property type="entry name" value="P-loop containing nucleotide triphosphate hydrolases"/>
    <property type="match status" value="1"/>
</dbReference>
<protein>
    <submittedName>
        <fullName evidence="5">ABC transporter ATP-binding protein</fullName>
    </submittedName>
</protein>
<name>A0A4Y9R7W3_9MICO</name>
<dbReference type="PROSITE" id="PS50893">
    <property type="entry name" value="ABC_TRANSPORTER_2"/>
    <property type="match status" value="1"/>
</dbReference>
<evidence type="ECO:0000256" key="2">
    <source>
        <dbReference type="ARBA" id="ARBA00022741"/>
    </source>
</evidence>
<keyword evidence="2" id="KW-0547">Nucleotide-binding</keyword>
<keyword evidence="6" id="KW-1185">Reference proteome</keyword>
<dbReference type="AlphaFoldDB" id="A0A4Y9R7W3"/>
<dbReference type="SUPFAM" id="SSF50331">
    <property type="entry name" value="MOP-like"/>
    <property type="match status" value="1"/>
</dbReference>
<dbReference type="SMART" id="SM00382">
    <property type="entry name" value="AAA"/>
    <property type="match status" value="1"/>
</dbReference>
<dbReference type="RefSeq" id="WP_135118991.1">
    <property type="nucleotide sequence ID" value="NZ_SPQZ01000001.1"/>
</dbReference>
<dbReference type="InterPro" id="IPR027417">
    <property type="entry name" value="P-loop_NTPase"/>
</dbReference>
<dbReference type="InterPro" id="IPR050093">
    <property type="entry name" value="ABC_SmlMolc_Importer"/>
</dbReference>
<dbReference type="Pfam" id="PF00005">
    <property type="entry name" value="ABC_tran"/>
    <property type="match status" value="1"/>
</dbReference>
<dbReference type="PANTHER" id="PTHR42781:SF4">
    <property type="entry name" value="SPERMIDINE_PUTRESCINE IMPORT ATP-BINDING PROTEIN POTA"/>
    <property type="match status" value="1"/>
</dbReference>